<comment type="similarity">
    <text evidence="1">Belongs to the P-Pant transferase superfamily. Gsp/Sfp/HetI/AcpT family.</text>
</comment>
<organism evidence="4 5">
    <name type="scientific">Streptomyces filipinensis</name>
    <dbReference type="NCBI Taxonomy" id="66887"/>
    <lineage>
        <taxon>Bacteria</taxon>
        <taxon>Bacillati</taxon>
        <taxon>Actinomycetota</taxon>
        <taxon>Actinomycetes</taxon>
        <taxon>Kitasatosporales</taxon>
        <taxon>Streptomycetaceae</taxon>
        <taxon>Streptomyces</taxon>
    </lineage>
</organism>
<protein>
    <recommendedName>
        <fullName evidence="3">4'-phosphopantetheinyl transferase domain-containing protein</fullName>
    </recommendedName>
</protein>
<evidence type="ECO:0000256" key="2">
    <source>
        <dbReference type="ARBA" id="ARBA00022679"/>
    </source>
</evidence>
<dbReference type="GO" id="GO:0005829">
    <property type="term" value="C:cytosol"/>
    <property type="evidence" value="ECO:0007669"/>
    <property type="project" value="TreeGrafter"/>
</dbReference>
<dbReference type="InterPro" id="IPR008278">
    <property type="entry name" value="4-PPantetheinyl_Trfase_dom"/>
</dbReference>
<evidence type="ECO:0000256" key="1">
    <source>
        <dbReference type="ARBA" id="ARBA00010990"/>
    </source>
</evidence>
<dbReference type="AlphaFoldDB" id="A0A918I8Z2"/>
<evidence type="ECO:0000313" key="5">
    <source>
        <dbReference type="Proteomes" id="UP000618795"/>
    </source>
</evidence>
<sequence length="331" mass="35080">MTTIGRPVFAPGPDSPWERVHEELVRTGSVVVHGRMPDWQPDPGAADLRLLLGRDWARYEKLTRPGMRQRFLASRLFLRHTAAAAVQTLPHLVDVAYLPGGRPYVRGLDQIDISLSHTDETMVVGVTRRGRIGVDVERADRRLAHTGSEAQACTPFEKRHLDRGTESVRNDTMVRLWTLKEAYSKALGQGLRFRFTEFGFALLGASGARLVRPDGSATDDGGWTFGTFAVGGSHVVSVAVFDDGFGELSDVSVGTTLHEGLLDALYGVTGGVPGPAGSGDPAGVLGDAYGVDAVAGAELADDRGEVVTDGALGEVQAAGDLGGIGSAGRQP</sequence>
<dbReference type="PANTHER" id="PTHR12215:SF10">
    <property type="entry name" value="L-AMINOADIPATE-SEMIALDEHYDE DEHYDROGENASE-PHOSPHOPANTETHEINYL TRANSFERASE"/>
    <property type="match status" value="1"/>
</dbReference>
<dbReference type="GO" id="GO:0000287">
    <property type="term" value="F:magnesium ion binding"/>
    <property type="evidence" value="ECO:0007669"/>
    <property type="project" value="InterPro"/>
</dbReference>
<dbReference type="InterPro" id="IPR037143">
    <property type="entry name" value="4-PPantetheinyl_Trfase_dom_sf"/>
</dbReference>
<dbReference type="GO" id="GO:0008897">
    <property type="term" value="F:holo-[acyl-carrier-protein] synthase activity"/>
    <property type="evidence" value="ECO:0007669"/>
    <property type="project" value="InterPro"/>
</dbReference>
<feature type="domain" description="4'-phosphopantetheinyl transferase" evidence="3">
    <location>
        <begin position="131"/>
        <end position="211"/>
    </location>
</feature>
<proteinExistence type="inferred from homology"/>
<keyword evidence="5" id="KW-1185">Reference proteome</keyword>
<dbReference type="EMBL" id="BMTD01000004">
    <property type="protein sequence ID" value="GGU89520.1"/>
    <property type="molecule type" value="Genomic_DNA"/>
</dbReference>
<reference evidence="4" key="2">
    <citation type="submission" date="2020-09" db="EMBL/GenBank/DDBJ databases">
        <authorList>
            <person name="Sun Q."/>
            <person name="Ohkuma M."/>
        </authorList>
    </citation>
    <scope>NUCLEOTIDE SEQUENCE</scope>
    <source>
        <strain evidence="4">JCM 4369</strain>
    </source>
</reference>
<dbReference type="GO" id="GO:0019878">
    <property type="term" value="P:lysine biosynthetic process via aminoadipic acid"/>
    <property type="evidence" value="ECO:0007669"/>
    <property type="project" value="TreeGrafter"/>
</dbReference>
<reference evidence="4" key="1">
    <citation type="journal article" date="2014" name="Int. J. Syst. Evol. Microbiol.">
        <title>Complete genome sequence of Corynebacterium casei LMG S-19264T (=DSM 44701T), isolated from a smear-ripened cheese.</title>
        <authorList>
            <consortium name="US DOE Joint Genome Institute (JGI-PGF)"/>
            <person name="Walter F."/>
            <person name="Albersmeier A."/>
            <person name="Kalinowski J."/>
            <person name="Ruckert C."/>
        </authorList>
    </citation>
    <scope>NUCLEOTIDE SEQUENCE</scope>
    <source>
        <strain evidence="4">JCM 4369</strain>
    </source>
</reference>
<dbReference type="Gene3D" id="3.90.470.20">
    <property type="entry name" value="4'-phosphopantetheinyl transferase domain"/>
    <property type="match status" value="2"/>
</dbReference>
<dbReference type="Proteomes" id="UP000618795">
    <property type="component" value="Unassembled WGS sequence"/>
</dbReference>
<dbReference type="Pfam" id="PF01648">
    <property type="entry name" value="ACPS"/>
    <property type="match status" value="1"/>
</dbReference>
<name>A0A918I8Z2_9ACTN</name>
<keyword evidence="2" id="KW-0808">Transferase</keyword>
<evidence type="ECO:0000313" key="4">
    <source>
        <dbReference type="EMBL" id="GGU89520.1"/>
    </source>
</evidence>
<comment type="caution">
    <text evidence="4">The sequence shown here is derived from an EMBL/GenBank/DDBJ whole genome shotgun (WGS) entry which is preliminary data.</text>
</comment>
<gene>
    <name evidence="4" type="ORF">GCM10010260_24640</name>
</gene>
<dbReference type="InterPro" id="IPR050559">
    <property type="entry name" value="P-Pant_transferase_sf"/>
</dbReference>
<accession>A0A918I8Z2</accession>
<dbReference type="PANTHER" id="PTHR12215">
    <property type="entry name" value="PHOSPHOPANTETHEINE TRANSFERASE"/>
    <property type="match status" value="1"/>
</dbReference>
<dbReference type="SUPFAM" id="SSF56214">
    <property type="entry name" value="4'-phosphopantetheinyl transferase"/>
    <property type="match status" value="2"/>
</dbReference>
<evidence type="ECO:0000259" key="3">
    <source>
        <dbReference type="Pfam" id="PF01648"/>
    </source>
</evidence>